<dbReference type="SUPFAM" id="SSF143842">
    <property type="entry name" value="YwmB-like"/>
    <property type="match status" value="1"/>
</dbReference>
<dbReference type="Proteomes" id="UP001208017">
    <property type="component" value="Unassembled WGS sequence"/>
</dbReference>
<reference evidence="1 2" key="1">
    <citation type="submission" date="2022-11" db="EMBL/GenBank/DDBJ databases">
        <title>Study of microbial diversity in lake waters.</title>
        <authorList>
            <person name="Zhang J."/>
        </authorList>
    </citation>
    <scope>NUCLEOTIDE SEQUENCE [LARGE SCALE GENOMIC DNA]</scope>
    <source>
        <strain evidence="1 2">DT12</strain>
    </source>
</reference>
<dbReference type="Gene3D" id="3.30.360.40">
    <property type="entry name" value="YwmB-like"/>
    <property type="match status" value="1"/>
</dbReference>
<name>A0ABT3WXY3_9BACL</name>
<dbReference type="EMBL" id="JAPMLT010000002">
    <property type="protein sequence ID" value="MCX7569533.1"/>
    <property type="molecule type" value="Genomic_DNA"/>
</dbReference>
<gene>
    <name evidence="1" type="ORF">OS242_06125</name>
</gene>
<sequence length="252" mass="27777">MKKIGVLGIIFCFLLAGFQFMNSRQTIAQSTDTGEFLTRAFIASSADVEGYSIHNWSVVSKDYKSTDELKEMGQTLSKTLAVEGAQESVKHQGDQNSYVLRGTWTNGSEVQLTLSSLKFQDQAPQTVLAVRVERKTSDLTDYSASIQRVRDTALQLGTVPQISTCISGLLADKMEDGKTNELVETIFKKAKAKEIEGVRSDLVTSVSGYSPLTKDYIVTNGNKMNLQVAVHYDEKRGQTRVLVGSPIVTIEY</sequence>
<dbReference type="InterPro" id="IPR014794">
    <property type="entry name" value="DUF1779"/>
</dbReference>
<evidence type="ECO:0000313" key="2">
    <source>
        <dbReference type="Proteomes" id="UP001208017"/>
    </source>
</evidence>
<dbReference type="InterPro" id="IPR036209">
    <property type="entry name" value="YwmB-like_sf"/>
</dbReference>
<proteinExistence type="predicted"/>
<protein>
    <submittedName>
        <fullName evidence="1">YwmB family TATA-box binding protein</fullName>
    </submittedName>
</protein>
<dbReference type="Pfam" id="PF08680">
    <property type="entry name" value="DUF1779"/>
    <property type="match status" value="1"/>
</dbReference>
<evidence type="ECO:0000313" key="1">
    <source>
        <dbReference type="EMBL" id="MCX7569533.1"/>
    </source>
</evidence>
<dbReference type="RefSeq" id="WP_267150773.1">
    <property type="nucleotide sequence ID" value="NZ_JAPMLT010000002.1"/>
</dbReference>
<accession>A0ABT3WXY3</accession>
<keyword evidence="2" id="KW-1185">Reference proteome</keyword>
<organism evidence="1 2">
    <name type="scientific">Tumebacillus lacus</name>
    <dbReference type="NCBI Taxonomy" id="2995335"/>
    <lineage>
        <taxon>Bacteria</taxon>
        <taxon>Bacillati</taxon>
        <taxon>Bacillota</taxon>
        <taxon>Bacilli</taxon>
        <taxon>Bacillales</taxon>
        <taxon>Alicyclobacillaceae</taxon>
        <taxon>Tumebacillus</taxon>
    </lineage>
</organism>
<comment type="caution">
    <text evidence="1">The sequence shown here is derived from an EMBL/GenBank/DDBJ whole genome shotgun (WGS) entry which is preliminary data.</text>
</comment>